<dbReference type="AlphaFoldDB" id="A0A5E6M7V8"/>
<dbReference type="PANTHER" id="PTHR42663">
    <property type="entry name" value="HYDROLASE C777.06C-RELATED-RELATED"/>
    <property type="match status" value="1"/>
</dbReference>
<dbReference type="Gene3D" id="3.60.15.10">
    <property type="entry name" value="Ribonuclease Z/Hydroxyacylglutathione hydrolase-like"/>
    <property type="match status" value="1"/>
</dbReference>
<protein>
    <submittedName>
        <fullName evidence="2">Phosphoribosyl 1,2-cyclic phosphate phosphodiesterase</fullName>
        <ecNumber evidence="2">3.1.4.55</ecNumber>
    </submittedName>
</protein>
<evidence type="ECO:0000313" key="3">
    <source>
        <dbReference type="Proteomes" id="UP000334923"/>
    </source>
</evidence>
<name>A0A5E6M7V8_9BACT</name>
<dbReference type="Pfam" id="PF12706">
    <property type="entry name" value="Lactamase_B_2"/>
    <property type="match status" value="1"/>
</dbReference>
<dbReference type="EMBL" id="CABFVA020000014">
    <property type="protein sequence ID" value="VVM05022.1"/>
    <property type="molecule type" value="Genomic_DNA"/>
</dbReference>
<proteinExistence type="predicted"/>
<dbReference type="InterPro" id="IPR036866">
    <property type="entry name" value="RibonucZ/Hydroxyglut_hydro"/>
</dbReference>
<organism evidence="2 3">
    <name type="scientific">Methylacidimicrobium tartarophylax</name>
    <dbReference type="NCBI Taxonomy" id="1041768"/>
    <lineage>
        <taxon>Bacteria</taxon>
        <taxon>Pseudomonadati</taxon>
        <taxon>Verrucomicrobiota</taxon>
        <taxon>Methylacidimicrobium</taxon>
    </lineage>
</organism>
<reference evidence="2 3" key="1">
    <citation type="submission" date="2019-09" db="EMBL/GenBank/DDBJ databases">
        <authorList>
            <person name="Cremers G."/>
        </authorList>
    </citation>
    <scope>NUCLEOTIDE SEQUENCE [LARGE SCALE GENOMIC DNA]</scope>
    <source>
        <strain evidence="2">4A</strain>
    </source>
</reference>
<dbReference type="PANTHER" id="PTHR42663:SF6">
    <property type="entry name" value="HYDROLASE C777.06C-RELATED"/>
    <property type="match status" value="1"/>
</dbReference>
<evidence type="ECO:0000313" key="2">
    <source>
        <dbReference type="EMBL" id="VVM05022.1"/>
    </source>
</evidence>
<evidence type="ECO:0000259" key="1">
    <source>
        <dbReference type="SMART" id="SM00849"/>
    </source>
</evidence>
<dbReference type="SUPFAM" id="SSF56281">
    <property type="entry name" value="Metallo-hydrolase/oxidoreductase"/>
    <property type="match status" value="1"/>
</dbReference>
<sequence length="243" mass="27213">MIGCRCPVCLSPDPRDRRTRASLYVDDGVFPFLIDTATDLRSQCLREGITDVGAVLYTHHHADHILGLDDLRRFCELRQERLPIYGPAMTLEILARMFPYAFDAKAQAAAYVRLLPYPVENAFPLGKLTVTPLPVPHGQVTTFGYLLERDGRKLLAYLSDCQAVPEEILSAIRSVEVLIIDGLRDEPHPTHLTTQQAVKVARRADARQTYLTHLTHHKSHRDREADLPAGIAVAFDGLKIALD</sequence>
<feature type="domain" description="Metallo-beta-lactamase" evidence="1">
    <location>
        <begin position="19"/>
        <end position="191"/>
    </location>
</feature>
<dbReference type="EC" id="3.1.4.55" evidence="2"/>
<keyword evidence="2" id="KW-0378">Hydrolase</keyword>
<accession>A0A5E6M7V8</accession>
<keyword evidence="3" id="KW-1185">Reference proteome</keyword>
<dbReference type="SMART" id="SM00849">
    <property type="entry name" value="Lactamase_B"/>
    <property type="match status" value="1"/>
</dbReference>
<dbReference type="InterPro" id="IPR001279">
    <property type="entry name" value="Metallo-B-lactamas"/>
</dbReference>
<gene>
    <name evidence="2" type="primary">phnP</name>
    <name evidence="2" type="ORF">MAMT_00416</name>
</gene>
<dbReference type="Proteomes" id="UP000334923">
    <property type="component" value="Unassembled WGS sequence"/>
</dbReference>
<dbReference type="CDD" id="cd16279">
    <property type="entry name" value="metallo-hydrolase-like_MBL-fold"/>
    <property type="match status" value="1"/>
</dbReference>
<dbReference type="OrthoDB" id="9800940at2"/>
<dbReference type="GO" id="GO:0103043">
    <property type="term" value="F:phosphoribosyl 1,2-cyclic phosphate phosphodiesterase activity"/>
    <property type="evidence" value="ECO:0007669"/>
    <property type="project" value="UniProtKB-EC"/>
</dbReference>